<dbReference type="Gene3D" id="3.40.190.10">
    <property type="entry name" value="Periplasmic binding protein-like II"/>
    <property type="match status" value="1"/>
</dbReference>
<feature type="domain" description="Solute-binding protein family 5" evidence="6">
    <location>
        <begin position="103"/>
        <end position="494"/>
    </location>
</feature>
<dbReference type="NCBIfam" id="NF045467">
    <property type="entry name" value="Opp4A"/>
    <property type="match status" value="1"/>
</dbReference>
<keyword evidence="8" id="KW-1185">Reference proteome</keyword>
<evidence type="ECO:0000313" key="7">
    <source>
        <dbReference type="EMBL" id="OEF99742.1"/>
    </source>
</evidence>
<evidence type="ECO:0000256" key="3">
    <source>
        <dbReference type="ARBA" id="ARBA00022448"/>
    </source>
</evidence>
<dbReference type="GO" id="GO:0042597">
    <property type="term" value="C:periplasmic space"/>
    <property type="evidence" value="ECO:0007669"/>
    <property type="project" value="UniProtKB-ARBA"/>
</dbReference>
<dbReference type="OrthoDB" id="9796817at2"/>
<dbReference type="Gene3D" id="3.10.105.10">
    <property type="entry name" value="Dipeptide-binding Protein, Domain 3"/>
    <property type="match status" value="1"/>
</dbReference>
<dbReference type="PROSITE" id="PS01040">
    <property type="entry name" value="SBP_BACTERIAL_5"/>
    <property type="match status" value="1"/>
</dbReference>
<feature type="region of interest" description="Disordered" evidence="5">
    <location>
        <begin position="26"/>
        <end position="53"/>
    </location>
</feature>
<comment type="subcellular location">
    <subcellularLocation>
        <location evidence="1">Cell membrane</location>
        <topology evidence="1">Lipid-anchor</topology>
    </subcellularLocation>
</comment>
<dbReference type="RefSeq" id="WP_069656399.1">
    <property type="nucleotide sequence ID" value="NZ_MIJF01000014.1"/>
</dbReference>
<dbReference type="PROSITE" id="PS51257">
    <property type="entry name" value="PROKAR_LIPOPROTEIN"/>
    <property type="match status" value="1"/>
</dbReference>
<proteinExistence type="inferred from homology"/>
<dbReference type="Proteomes" id="UP000243739">
    <property type="component" value="Unassembled WGS sequence"/>
</dbReference>
<comment type="similarity">
    <text evidence="2">Belongs to the bacterial solute-binding protein 5 family.</text>
</comment>
<dbReference type="Pfam" id="PF00496">
    <property type="entry name" value="SBP_bac_5"/>
    <property type="match status" value="1"/>
</dbReference>
<dbReference type="PANTHER" id="PTHR30290">
    <property type="entry name" value="PERIPLASMIC BINDING COMPONENT OF ABC TRANSPORTER"/>
    <property type="match status" value="1"/>
</dbReference>
<dbReference type="EMBL" id="MIJF01000014">
    <property type="protein sequence ID" value="OEF99742.1"/>
    <property type="molecule type" value="Genomic_DNA"/>
</dbReference>
<keyword evidence="4" id="KW-0732">Signal</keyword>
<protein>
    <recommendedName>
        <fullName evidence="6">Solute-binding protein family 5 domain-containing protein</fullName>
    </recommendedName>
</protein>
<dbReference type="SUPFAM" id="SSF53850">
    <property type="entry name" value="Periplasmic binding protein-like II"/>
    <property type="match status" value="1"/>
</dbReference>
<dbReference type="InterPro" id="IPR000914">
    <property type="entry name" value="SBP_5_dom"/>
</dbReference>
<dbReference type="PANTHER" id="PTHR30290:SF9">
    <property type="entry name" value="OLIGOPEPTIDE-BINDING PROTEIN APPA"/>
    <property type="match status" value="1"/>
</dbReference>
<dbReference type="CDD" id="cd08514">
    <property type="entry name" value="PBP2_AppA_like"/>
    <property type="match status" value="1"/>
</dbReference>
<evidence type="ECO:0000256" key="4">
    <source>
        <dbReference type="ARBA" id="ARBA00022729"/>
    </source>
</evidence>
<accession>A0A1D2YVI0</accession>
<evidence type="ECO:0000256" key="5">
    <source>
        <dbReference type="SAM" id="MobiDB-lite"/>
    </source>
</evidence>
<dbReference type="PIRSF" id="PIRSF002741">
    <property type="entry name" value="MppA"/>
    <property type="match status" value="1"/>
</dbReference>
<dbReference type="InterPro" id="IPR023765">
    <property type="entry name" value="SBP_5_CS"/>
</dbReference>
<dbReference type="STRING" id="337097.BHF71_07565"/>
<comment type="caution">
    <text evidence="7">The sequence shown here is derived from an EMBL/GenBank/DDBJ whole genome shotgun (WGS) entry which is preliminary data.</text>
</comment>
<reference evidence="7 8" key="1">
    <citation type="submission" date="2016-09" db="EMBL/GenBank/DDBJ databases">
        <title>Draft genome sequence for the type strain of Vulcanibacillus modesticaldus BR, a strictly anaerobic, moderately thermophilic, and nitrate-reducing bacterium from deep sea-hydrothermal vents of the Mid-Atlantic Ridge.</title>
        <authorList>
            <person name="Abin C.A."/>
            <person name="Hollibaugh J.T."/>
        </authorList>
    </citation>
    <scope>NUCLEOTIDE SEQUENCE [LARGE SCALE GENOMIC DNA]</scope>
    <source>
        <strain evidence="7 8">BR</strain>
    </source>
</reference>
<keyword evidence="3" id="KW-0813">Transport</keyword>
<dbReference type="InterPro" id="IPR039424">
    <property type="entry name" value="SBP_5"/>
</dbReference>
<dbReference type="GO" id="GO:1904680">
    <property type="term" value="F:peptide transmembrane transporter activity"/>
    <property type="evidence" value="ECO:0007669"/>
    <property type="project" value="TreeGrafter"/>
</dbReference>
<sequence length="579" mass="65279">MFKKSLYLSIVLILVLGIALVGCSSTTTDEPTQPDQTNEGTTNDEGNKEEATGPVEGGTVSFAMFSAPGGIFNPLLYEDAYEWNVIGFVFEALLEQLPDLSYGPSLAESWEFSEDKRSITFKLRKGVKWHDGEEFTADDVVYTYTVLAHPDYTGTRSYIVEPFVGFEEFNSGETDTFKGVEKIDDYTVVFHLKEAAPNALDNINFPIAPEHVYGKYEVKDLVNAPETKASPIGTGPFKLDKIVTNESYELVRFDDYWNGKPYLDKIIWKVINQDVAPGLLKSGQLDVMADLNPSDVDLVKNIEGVKIWETPDFGYQYMGFKFGKLEEDGSITPFDKVYNDKKLRQAMAYAINRQGIVDGLLKGHGTVMNAPIPPVSWAAASPDQLNTYPYDPEKAKQLLDEAGYKDIDGDGFREDPNGNKFEITLDYPTGNKVREKSAPIIQQNLKEVGINIKLNAPRDVGSHYDAVGNDEVELFLAGWGLTTDPDPSGIWKSTDTWNFPRWVNEESDRLIQEGLSLKAFDMDYRKDVYVKWQQLVNDELPYIFLYSQNSITAYSDRIQNVKPDAFGITRDIHKWWVKQ</sequence>
<evidence type="ECO:0000256" key="1">
    <source>
        <dbReference type="ARBA" id="ARBA00004193"/>
    </source>
</evidence>
<gene>
    <name evidence="7" type="ORF">BHF71_07565</name>
</gene>
<dbReference type="GO" id="GO:0043190">
    <property type="term" value="C:ATP-binding cassette (ABC) transporter complex"/>
    <property type="evidence" value="ECO:0007669"/>
    <property type="project" value="InterPro"/>
</dbReference>
<dbReference type="GO" id="GO:0015833">
    <property type="term" value="P:peptide transport"/>
    <property type="evidence" value="ECO:0007669"/>
    <property type="project" value="TreeGrafter"/>
</dbReference>
<feature type="compositionally biased region" description="Low complexity" evidence="5">
    <location>
        <begin position="26"/>
        <end position="37"/>
    </location>
</feature>
<name>A0A1D2YVI0_9BACI</name>
<dbReference type="InterPro" id="IPR030678">
    <property type="entry name" value="Peptide/Ni-bd"/>
</dbReference>
<evidence type="ECO:0000259" key="6">
    <source>
        <dbReference type="Pfam" id="PF00496"/>
    </source>
</evidence>
<dbReference type="InterPro" id="IPR050034">
    <property type="entry name" value="Opp4A"/>
</dbReference>
<organism evidence="7 8">
    <name type="scientific">Vulcanibacillus modesticaldus</name>
    <dbReference type="NCBI Taxonomy" id="337097"/>
    <lineage>
        <taxon>Bacteria</taxon>
        <taxon>Bacillati</taxon>
        <taxon>Bacillota</taxon>
        <taxon>Bacilli</taxon>
        <taxon>Bacillales</taxon>
        <taxon>Bacillaceae</taxon>
        <taxon>Vulcanibacillus</taxon>
    </lineage>
</organism>
<dbReference type="Gene3D" id="3.90.76.10">
    <property type="entry name" value="Dipeptide-binding Protein, Domain 1"/>
    <property type="match status" value="1"/>
</dbReference>
<evidence type="ECO:0000256" key="2">
    <source>
        <dbReference type="ARBA" id="ARBA00005695"/>
    </source>
</evidence>
<evidence type="ECO:0000313" key="8">
    <source>
        <dbReference type="Proteomes" id="UP000243739"/>
    </source>
</evidence>
<dbReference type="AlphaFoldDB" id="A0A1D2YVI0"/>